<reference evidence="3 4" key="1">
    <citation type="submission" date="2017-05" db="EMBL/GenBank/DDBJ databases">
        <authorList>
            <person name="Varghese N."/>
            <person name="Submissions S."/>
        </authorList>
    </citation>
    <scope>NUCLEOTIDE SEQUENCE [LARGE SCALE GENOMIC DNA]</scope>
    <source>
        <strain evidence="3 4">DSM 46834</strain>
    </source>
</reference>
<accession>A0A521FW14</accession>
<dbReference type="Gene3D" id="1.10.287.70">
    <property type="match status" value="1"/>
</dbReference>
<dbReference type="AlphaFoldDB" id="A0A521FW14"/>
<name>A0A521FW14_9ACTN</name>
<evidence type="ECO:0000313" key="3">
    <source>
        <dbReference type="EMBL" id="SMO99971.1"/>
    </source>
</evidence>
<dbReference type="SUPFAM" id="SSF81324">
    <property type="entry name" value="Voltage-gated potassium channels"/>
    <property type="match status" value="1"/>
</dbReference>
<dbReference type="Proteomes" id="UP000317484">
    <property type="component" value="Unassembled WGS sequence"/>
</dbReference>
<evidence type="ECO:0000256" key="1">
    <source>
        <dbReference type="SAM" id="Phobius"/>
    </source>
</evidence>
<dbReference type="Pfam" id="PF07885">
    <property type="entry name" value="Ion_trans_2"/>
    <property type="match status" value="1"/>
</dbReference>
<keyword evidence="4" id="KW-1185">Reference proteome</keyword>
<gene>
    <name evidence="3" type="ORF">SAMN06273567_12121</name>
</gene>
<feature type="domain" description="Potassium channel" evidence="2">
    <location>
        <begin position="89"/>
        <end position="142"/>
    </location>
</feature>
<organism evidence="3 4">
    <name type="scientific">Geodermatophilus aquaeductus</name>
    <dbReference type="NCBI Taxonomy" id="1564161"/>
    <lineage>
        <taxon>Bacteria</taxon>
        <taxon>Bacillati</taxon>
        <taxon>Actinomycetota</taxon>
        <taxon>Actinomycetes</taxon>
        <taxon>Geodermatophilales</taxon>
        <taxon>Geodermatophilaceae</taxon>
        <taxon>Geodermatophilus</taxon>
    </lineage>
</organism>
<dbReference type="EMBL" id="FXTJ01000021">
    <property type="protein sequence ID" value="SMO99971.1"/>
    <property type="molecule type" value="Genomic_DNA"/>
</dbReference>
<keyword evidence="1" id="KW-1133">Transmembrane helix</keyword>
<feature type="transmembrane region" description="Helical" evidence="1">
    <location>
        <begin position="120"/>
        <end position="141"/>
    </location>
</feature>
<dbReference type="InterPro" id="IPR013099">
    <property type="entry name" value="K_chnl_dom"/>
</dbReference>
<evidence type="ECO:0000313" key="4">
    <source>
        <dbReference type="Proteomes" id="UP000317484"/>
    </source>
</evidence>
<feature type="transmembrane region" description="Helical" evidence="1">
    <location>
        <begin position="42"/>
        <end position="71"/>
    </location>
</feature>
<evidence type="ECO:0000259" key="2">
    <source>
        <dbReference type="Pfam" id="PF07885"/>
    </source>
</evidence>
<keyword evidence="1" id="KW-0472">Membrane</keyword>
<sequence>MLFALRDIVHTLWHPSSRGGLSRRLMHAVWRAGHRARHRSRLAFLGGPLTMGAVVLAWVLLLVAGWTLVYWPHLPHGFVYGSGLDVDGRGQLIDAVYLSIVTLGTLGFGDIVPESSWLRIAVPVQALIGFVLLTAAVTWVLQVYPALSRRRALALRLALLQRTGPSVPDPGLLREVAGDLVHVRVDLTQHAETYYFGDVDPETALPRQLPVALRLADAARCSPDDDVRTGGEYLALVLRDLTGVLDRQFLRRGGAVGDLVTAYADDHGYPPDDAGGRRSDASS</sequence>
<protein>
    <submittedName>
        <fullName evidence="3">Ion channel</fullName>
    </submittedName>
</protein>
<proteinExistence type="predicted"/>
<keyword evidence="1" id="KW-0812">Transmembrane</keyword>